<name>A0AAE1Q5X7_9EUCA</name>
<dbReference type="InterPro" id="IPR036291">
    <property type="entry name" value="NAD(P)-bd_dom_sf"/>
</dbReference>
<comment type="caution">
    <text evidence="3">The sequence shown here is derived from an EMBL/GenBank/DDBJ whole genome shotgun (WGS) entry which is preliminary data.</text>
</comment>
<keyword evidence="4" id="KW-1185">Reference proteome</keyword>
<keyword evidence="2" id="KW-0812">Transmembrane</keyword>
<accession>A0AAE1Q5X7</accession>
<dbReference type="Pfam" id="PF00106">
    <property type="entry name" value="adh_short"/>
    <property type="match status" value="1"/>
</dbReference>
<dbReference type="GO" id="GO:0016491">
    <property type="term" value="F:oxidoreductase activity"/>
    <property type="evidence" value="ECO:0007669"/>
    <property type="project" value="UniProtKB-KW"/>
</dbReference>
<evidence type="ECO:0000256" key="1">
    <source>
        <dbReference type="ARBA" id="ARBA00023002"/>
    </source>
</evidence>
<dbReference type="AlphaFoldDB" id="A0AAE1Q5X7"/>
<evidence type="ECO:0008006" key="5">
    <source>
        <dbReference type="Google" id="ProtNLM"/>
    </source>
</evidence>
<evidence type="ECO:0000313" key="3">
    <source>
        <dbReference type="EMBL" id="KAK4320353.1"/>
    </source>
</evidence>
<keyword evidence="2" id="KW-0472">Membrane</keyword>
<keyword evidence="2" id="KW-1133">Transmembrane helix</keyword>
<dbReference type="PRINTS" id="PR00081">
    <property type="entry name" value="GDHRDH"/>
</dbReference>
<dbReference type="InterPro" id="IPR002347">
    <property type="entry name" value="SDR_fam"/>
</dbReference>
<feature type="transmembrane region" description="Helical" evidence="2">
    <location>
        <begin position="69"/>
        <end position="91"/>
    </location>
</feature>
<sequence length="393" mass="42175">MYLVGVDGSEDVLVGMDGSEGVLVGVEGSEDVLVGVDGSENVLVGVESSEDVFGRSCPLETQTKMWETVAMVTLATVCAVTIIMCVFGHVYRLRSRKVFSTASMQGKTVIITGASAGIGKATAFDLAQRKARLILACRNIKKASYVAAEIQSSTGNSAVEVRQLDTSSLASVRAFASRILAEEHRIDVLVLNAGIGGKNVRTLTSEGLETTMATNHFGHFLLTNLLLGLLKESAPSRIVVTASMAHTLLTSLNLKELNFENAKYWSLQAYAQSKLCNILFARYLAHLLKDTGVVVNSLCPGLVATEIFEKGEGFAVKVYGFLAQYVGKTCEQGAQTIIQLTVAEETQNITGEFFENCQVSDGATNLAIDDGLAKKVWEASELLVGLDPTEQHY</sequence>
<dbReference type="PANTHER" id="PTHR43157:SF31">
    <property type="entry name" value="PHOSPHATIDYLINOSITOL-GLYCAN BIOSYNTHESIS CLASS F PROTEIN"/>
    <property type="match status" value="1"/>
</dbReference>
<keyword evidence="1" id="KW-0560">Oxidoreductase</keyword>
<dbReference type="CDD" id="cd05327">
    <property type="entry name" value="retinol-DH_like_SDR_c_like"/>
    <property type="match status" value="1"/>
</dbReference>
<reference evidence="3" key="1">
    <citation type="submission" date="2023-11" db="EMBL/GenBank/DDBJ databases">
        <title>Genome assemblies of two species of porcelain crab, Petrolisthes cinctipes and Petrolisthes manimaculis (Anomura: Porcellanidae).</title>
        <authorList>
            <person name="Angst P."/>
        </authorList>
    </citation>
    <scope>NUCLEOTIDE SEQUENCE</scope>
    <source>
        <strain evidence="3">PB745_02</strain>
        <tissue evidence="3">Gill</tissue>
    </source>
</reference>
<dbReference type="SUPFAM" id="SSF51735">
    <property type="entry name" value="NAD(P)-binding Rossmann-fold domains"/>
    <property type="match status" value="1"/>
</dbReference>
<protein>
    <recommendedName>
        <fullName evidence="5">Retinol dehydrogenase 11</fullName>
    </recommendedName>
</protein>
<evidence type="ECO:0000313" key="4">
    <source>
        <dbReference type="Proteomes" id="UP001292094"/>
    </source>
</evidence>
<organism evidence="3 4">
    <name type="scientific">Petrolisthes manimaculis</name>
    <dbReference type="NCBI Taxonomy" id="1843537"/>
    <lineage>
        <taxon>Eukaryota</taxon>
        <taxon>Metazoa</taxon>
        <taxon>Ecdysozoa</taxon>
        <taxon>Arthropoda</taxon>
        <taxon>Crustacea</taxon>
        <taxon>Multicrustacea</taxon>
        <taxon>Malacostraca</taxon>
        <taxon>Eumalacostraca</taxon>
        <taxon>Eucarida</taxon>
        <taxon>Decapoda</taxon>
        <taxon>Pleocyemata</taxon>
        <taxon>Anomura</taxon>
        <taxon>Galatheoidea</taxon>
        <taxon>Porcellanidae</taxon>
        <taxon>Petrolisthes</taxon>
    </lineage>
</organism>
<proteinExistence type="predicted"/>
<dbReference type="Gene3D" id="3.40.50.720">
    <property type="entry name" value="NAD(P)-binding Rossmann-like Domain"/>
    <property type="match status" value="1"/>
</dbReference>
<dbReference type="EMBL" id="JAWZYT010000675">
    <property type="protein sequence ID" value="KAK4320353.1"/>
    <property type="molecule type" value="Genomic_DNA"/>
</dbReference>
<evidence type="ECO:0000256" key="2">
    <source>
        <dbReference type="SAM" id="Phobius"/>
    </source>
</evidence>
<dbReference type="Proteomes" id="UP001292094">
    <property type="component" value="Unassembled WGS sequence"/>
</dbReference>
<dbReference type="PANTHER" id="PTHR43157">
    <property type="entry name" value="PHOSPHATIDYLINOSITOL-GLYCAN BIOSYNTHESIS CLASS F PROTEIN-RELATED"/>
    <property type="match status" value="1"/>
</dbReference>
<gene>
    <name evidence="3" type="ORF">Pmani_008768</name>
</gene>